<comment type="caution">
    <text evidence="3">The sequence shown here is derived from an EMBL/GenBank/DDBJ whole genome shotgun (WGS) entry which is preliminary data.</text>
</comment>
<feature type="coiled-coil region" evidence="1">
    <location>
        <begin position="79"/>
        <end position="155"/>
    </location>
</feature>
<evidence type="ECO:0000313" key="3">
    <source>
        <dbReference type="EMBL" id="KAJ3130970.1"/>
    </source>
</evidence>
<name>A0AAD5T5W6_9FUNG</name>
<feature type="region of interest" description="Disordered" evidence="2">
    <location>
        <begin position="1"/>
        <end position="41"/>
    </location>
</feature>
<dbReference type="EMBL" id="JADGJH010000332">
    <property type="protein sequence ID" value="KAJ3130970.1"/>
    <property type="molecule type" value="Genomic_DNA"/>
</dbReference>
<feature type="compositionally biased region" description="Polar residues" evidence="2">
    <location>
        <begin position="12"/>
        <end position="21"/>
    </location>
</feature>
<dbReference type="Proteomes" id="UP001211907">
    <property type="component" value="Unassembled WGS sequence"/>
</dbReference>
<protein>
    <submittedName>
        <fullName evidence="3">Uncharacterized protein</fullName>
    </submittedName>
</protein>
<keyword evidence="4" id="KW-1185">Reference proteome</keyword>
<gene>
    <name evidence="3" type="ORF">HK100_007091</name>
</gene>
<sequence length="181" mass="20548">MTTAPEFFQKPQRPQQPTNKASGVWIYVPLDQPPPPPSPPPSFPIPVLQHNSILTKPTLVGKSNSIPVITGRQLSDLERQRHLVALQKHKARAKNLETKYTHHNERMQYHAKKLGLTVEDNSLVADTIEVAEEAVETIDQEAIALQRQAEKIRRQHEQRMSQLFVDSTGFLDFGHVPIFPE</sequence>
<feature type="compositionally biased region" description="Pro residues" evidence="2">
    <location>
        <begin position="31"/>
        <end position="41"/>
    </location>
</feature>
<keyword evidence="1" id="KW-0175">Coiled coil</keyword>
<accession>A0AAD5T5W6</accession>
<dbReference type="AlphaFoldDB" id="A0AAD5T5W6"/>
<evidence type="ECO:0000256" key="1">
    <source>
        <dbReference type="SAM" id="Coils"/>
    </source>
</evidence>
<organism evidence="3 4">
    <name type="scientific">Physocladia obscura</name>
    <dbReference type="NCBI Taxonomy" id="109957"/>
    <lineage>
        <taxon>Eukaryota</taxon>
        <taxon>Fungi</taxon>
        <taxon>Fungi incertae sedis</taxon>
        <taxon>Chytridiomycota</taxon>
        <taxon>Chytridiomycota incertae sedis</taxon>
        <taxon>Chytridiomycetes</taxon>
        <taxon>Chytridiales</taxon>
        <taxon>Chytriomycetaceae</taxon>
        <taxon>Physocladia</taxon>
    </lineage>
</organism>
<proteinExistence type="predicted"/>
<evidence type="ECO:0000256" key="2">
    <source>
        <dbReference type="SAM" id="MobiDB-lite"/>
    </source>
</evidence>
<evidence type="ECO:0000313" key="4">
    <source>
        <dbReference type="Proteomes" id="UP001211907"/>
    </source>
</evidence>
<reference evidence="3" key="1">
    <citation type="submission" date="2020-05" db="EMBL/GenBank/DDBJ databases">
        <title>Phylogenomic resolution of chytrid fungi.</title>
        <authorList>
            <person name="Stajich J.E."/>
            <person name="Amses K."/>
            <person name="Simmons R."/>
            <person name="Seto K."/>
            <person name="Myers J."/>
            <person name="Bonds A."/>
            <person name="Quandt C.A."/>
            <person name="Barry K."/>
            <person name="Liu P."/>
            <person name="Grigoriev I."/>
            <person name="Longcore J.E."/>
            <person name="James T.Y."/>
        </authorList>
    </citation>
    <scope>NUCLEOTIDE SEQUENCE</scope>
    <source>
        <strain evidence="3">JEL0513</strain>
    </source>
</reference>